<feature type="domain" description="Alpha-L-rhamnosidase concanavalin-like" evidence="4">
    <location>
        <begin position="300"/>
        <end position="397"/>
    </location>
</feature>
<dbReference type="InterPro" id="IPR008902">
    <property type="entry name" value="Rhamnosid_concanavalin"/>
</dbReference>
<dbReference type="Pfam" id="PF17390">
    <property type="entry name" value="Bac_rhamnosid_C"/>
    <property type="match status" value="1"/>
</dbReference>
<dbReference type="Pfam" id="PF17389">
    <property type="entry name" value="Bac_rhamnosid6H"/>
    <property type="match status" value="1"/>
</dbReference>
<evidence type="ECO:0000259" key="5">
    <source>
        <dbReference type="Pfam" id="PF08531"/>
    </source>
</evidence>
<reference evidence="8" key="2">
    <citation type="submission" date="2021-04" db="EMBL/GenBank/DDBJ databases">
        <authorList>
            <person name="Gilroy R."/>
        </authorList>
    </citation>
    <scope>NUCLEOTIDE SEQUENCE</scope>
    <source>
        <strain evidence="8">3204</strain>
    </source>
</reference>
<evidence type="ECO:0000256" key="3">
    <source>
        <dbReference type="ARBA" id="ARBA00022801"/>
    </source>
</evidence>
<evidence type="ECO:0000259" key="7">
    <source>
        <dbReference type="Pfam" id="PF17390"/>
    </source>
</evidence>
<protein>
    <recommendedName>
        <fullName evidence="2">alpha-L-rhamnosidase</fullName>
        <ecNumber evidence="2">3.2.1.40</ecNumber>
    </recommendedName>
</protein>
<comment type="caution">
    <text evidence="8">The sequence shown here is derived from an EMBL/GenBank/DDBJ whole genome shotgun (WGS) entry which is preliminary data.</text>
</comment>
<comment type="catalytic activity">
    <reaction evidence="1">
        <text>Hydrolysis of terminal non-reducing alpha-L-rhamnose residues in alpha-L-rhamnosides.</text>
        <dbReference type="EC" id="3.2.1.40"/>
    </reaction>
</comment>
<evidence type="ECO:0000259" key="4">
    <source>
        <dbReference type="Pfam" id="PF05592"/>
    </source>
</evidence>
<dbReference type="Proteomes" id="UP000824013">
    <property type="component" value="Unassembled WGS sequence"/>
</dbReference>
<dbReference type="InterPro" id="IPR012341">
    <property type="entry name" value="6hp_glycosidase-like_sf"/>
</dbReference>
<feature type="domain" description="Alpha-L-rhamnosidase C-terminal" evidence="7">
    <location>
        <begin position="761"/>
        <end position="818"/>
    </location>
</feature>
<dbReference type="GO" id="GO:0030596">
    <property type="term" value="F:alpha-L-rhamnosidase activity"/>
    <property type="evidence" value="ECO:0007669"/>
    <property type="project" value="UniProtKB-EC"/>
</dbReference>
<dbReference type="Gene3D" id="2.60.420.10">
    <property type="entry name" value="Maltose phosphorylase, domain 3"/>
    <property type="match status" value="1"/>
</dbReference>
<dbReference type="Gene3D" id="2.60.120.260">
    <property type="entry name" value="Galactose-binding domain-like"/>
    <property type="match status" value="2"/>
</dbReference>
<accession>A0A9D1ZLK6</accession>
<dbReference type="PANTHER" id="PTHR33307:SF6">
    <property type="entry name" value="ALPHA-RHAMNOSIDASE (EUROFUNG)-RELATED"/>
    <property type="match status" value="1"/>
</dbReference>
<dbReference type="GO" id="GO:0005975">
    <property type="term" value="P:carbohydrate metabolic process"/>
    <property type="evidence" value="ECO:0007669"/>
    <property type="project" value="InterPro"/>
</dbReference>
<evidence type="ECO:0000256" key="1">
    <source>
        <dbReference type="ARBA" id="ARBA00001445"/>
    </source>
</evidence>
<reference evidence="8" key="1">
    <citation type="journal article" date="2021" name="PeerJ">
        <title>Extensive microbial diversity within the chicken gut microbiome revealed by metagenomics and culture.</title>
        <authorList>
            <person name="Gilroy R."/>
            <person name="Ravi A."/>
            <person name="Getino M."/>
            <person name="Pursley I."/>
            <person name="Horton D.L."/>
            <person name="Alikhan N.F."/>
            <person name="Baker D."/>
            <person name="Gharbi K."/>
            <person name="Hall N."/>
            <person name="Watson M."/>
            <person name="Adriaenssens E.M."/>
            <person name="Foster-Nyarko E."/>
            <person name="Jarju S."/>
            <person name="Secka A."/>
            <person name="Antonio M."/>
            <person name="Oren A."/>
            <person name="Chaudhuri R.R."/>
            <person name="La Ragione R."/>
            <person name="Hildebrand F."/>
            <person name="Pallen M.J."/>
        </authorList>
    </citation>
    <scope>NUCLEOTIDE SEQUENCE</scope>
    <source>
        <strain evidence="8">3204</strain>
    </source>
</reference>
<dbReference type="Pfam" id="PF08531">
    <property type="entry name" value="Bac_rhamnosid_N"/>
    <property type="match status" value="1"/>
</dbReference>
<dbReference type="Gene3D" id="1.50.10.10">
    <property type="match status" value="1"/>
</dbReference>
<keyword evidence="3 8" id="KW-0378">Hydrolase</keyword>
<evidence type="ECO:0000313" key="8">
    <source>
        <dbReference type="EMBL" id="HIY92451.1"/>
    </source>
</evidence>
<feature type="domain" description="Bacterial alpha-L-rhamnosidase N-terminal" evidence="5">
    <location>
        <begin position="129"/>
        <end position="262"/>
    </location>
</feature>
<dbReference type="InterPro" id="IPR013737">
    <property type="entry name" value="Bac_rhamnosid_N"/>
</dbReference>
<name>A0A9D1ZLK6_9LACO</name>
<dbReference type="InterPro" id="IPR016007">
    <property type="entry name" value="Alpha_rhamnosid"/>
</dbReference>
<dbReference type="Pfam" id="PF05592">
    <property type="entry name" value="Bac_rhamnosid"/>
    <property type="match status" value="1"/>
</dbReference>
<dbReference type="EC" id="3.2.1.40" evidence="2"/>
<dbReference type="InterPro" id="IPR035396">
    <property type="entry name" value="Bac_rhamnosid6H"/>
</dbReference>
<sequence length="931" mass="106262">MEISRVEINHMDKPLGFNLDNHLHITGYLNEAYSEKIYRKLIIKAHNKIVYQTEWEMAQNLIFDFPFTMQARTHYQVELLIKTGDQKLIKHSTWFETGYLGQKMKGHWIGFSDKNVHSIVLSKTFTTYNVEKARLYITGLGLYEAYLDGKKVGNEFLTPGFTDYNYYTQLNTYDVSTELFDGEHKLEIMLADGWYKGKIGLKEHGGVSDNYGDRLMSLADLRIIDQSGAEHIISTDESWQVLNSPITHSGIYYGEDINLNKKSQILGTAINEKSINQHLLDRLSLPIKKHEHFNIKKTIHTNNGDTVLDFGQNFAGWIEFKDLLKKGDKGSIEFGEIMQNGEFYRNNLRSARAEFTYISDGLGKTIHPHFTYFGFRYARLKGFPKDIEESNFTGIALYSDMSKTGTIETSNKDVNRLFENVKWGQKSNFIDIPTDCPQRDERLGWTGDAAIFAKTASYNMNTFEFFRKFSFDIAVEQSKNNGFVPLYVPAPDQKDGGKAVWGDASTIIPWNTYQRTGDKAVLQQNIGAMMSWVDWIHERAIKNNNEYLWLGDDQLGDWLALDTEDIMKLKGKTPDDLIASAYYYHSSKIVSQATETLKMKHEAQYYGQLAKLVKEAFIKHFFTVDGLPLANTQTGLAICLQFNLYPEGSRDILINNLVNEIEKDDNHLATGFVGTPLLLPALSENNQNDLALRIFLNNDFPSWLYEVKLGATTIWERWNSVKPNGEIAENGMNSLNHYSAGSVMGWAYEYLLGIKQTHNDAVFKPIINAKISEIKGQCALPTGILKVAWKLVNANKVEITLSIPFGSKTKVSLPRADKIWINNKIADNNIILSAGNYEISYVPTKPITNTSDVHTPLKEFIGDKILCANLKELVPFWDFLEISGNMERFKKYSLYQLSQEMRGIGFKPFNQKQINQINDLFQKSLLEGNQK</sequence>
<dbReference type="InterPro" id="IPR008928">
    <property type="entry name" value="6-hairpin_glycosidase_sf"/>
</dbReference>
<dbReference type="InterPro" id="IPR035398">
    <property type="entry name" value="Bac_rhamnosid_C"/>
</dbReference>
<gene>
    <name evidence="8" type="ORF">H9820_05840</name>
</gene>
<dbReference type="PANTHER" id="PTHR33307">
    <property type="entry name" value="ALPHA-RHAMNOSIDASE (EUROFUNG)"/>
    <property type="match status" value="1"/>
</dbReference>
<evidence type="ECO:0000313" key="9">
    <source>
        <dbReference type="Proteomes" id="UP000824013"/>
    </source>
</evidence>
<evidence type="ECO:0000256" key="2">
    <source>
        <dbReference type="ARBA" id="ARBA00012652"/>
    </source>
</evidence>
<organism evidence="8 9">
    <name type="scientific">Candidatus Companilactobacillus pullicola</name>
    <dbReference type="NCBI Taxonomy" id="2838523"/>
    <lineage>
        <taxon>Bacteria</taxon>
        <taxon>Bacillati</taxon>
        <taxon>Bacillota</taxon>
        <taxon>Bacilli</taxon>
        <taxon>Lactobacillales</taxon>
        <taxon>Lactobacillaceae</taxon>
        <taxon>Companilactobacillus</taxon>
    </lineage>
</organism>
<evidence type="ECO:0000259" key="6">
    <source>
        <dbReference type="Pfam" id="PF17389"/>
    </source>
</evidence>
<dbReference type="SUPFAM" id="SSF48208">
    <property type="entry name" value="Six-hairpin glycosidases"/>
    <property type="match status" value="1"/>
</dbReference>
<dbReference type="EMBL" id="DXCM01000035">
    <property type="protein sequence ID" value="HIY92451.1"/>
    <property type="molecule type" value="Genomic_DNA"/>
</dbReference>
<dbReference type="AlphaFoldDB" id="A0A9D1ZLK6"/>
<proteinExistence type="predicted"/>
<feature type="domain" description="Alpha-L-rhamnosidase six-hairpin glycosidase" evidence="6">
    <location>
        <begin position="403"/>
        <end position="750"/>
    </location>
</feature>